<feature type="domain" description="Anoctamin dimerisation" evidence="2">
    <location>
        <begin position="49"/>
        <end position="142"/>
    </location>
</feature>
<dbReference type="RefSeq" id="XP_042609415.1">
    <property type="nucleotide sequence ID" value="XM_042753481.1"/>
</dbReference>
<evidence type="ECO:0000259" key="2">
    <source>
        <dbReference type="Pfam" id="PF16178"/>
    </source>
</evidence>
<dbReference type="AlphaFoldDB" id="A0A9R0AT84"/>
<evidence type="ECO:0000256" key="1">
    <source>
        <dbReference type="SAM" id="MobiDB-lite"/>
    </source>
</evidence>
<dbReference type="OrthoDB" id="8947334at2759"/>
<reference evidence="3" key="1">
    <citation type="submission" date="2025-08" db="UniProtKB">
        <authorList>
            <consortium name="RefSeq"/>
        </authorList>
    </citation>
    <scope>IDENTIFICATION</scope>
    <source>
        <tissue evidence="3">Muscle</tissue>
    </source>
</reference>
<gene>
    <name evidence="3" type="primary">LOC122142493</name>
</gene>
<evidence type="ECO:0000313" key="3">
    <source>
        <dbReference type="RefSeq" id="XP_042609415.1"/>
    </source>
</evidence>
<accession>A0A9R0AT84</accession>
<name>A0A9R0AT84_CYPCA</name>
<dbReference type="InterPro" id="IPR032394">
    <property type="entry name" value="Anoct_dimer"/>
</dbReference>
<sequence length="165" mass="19178">MDFPQNEGAGSQPPAAFKQAHFLRDVIFHGKLQLLKSPEENTRCRRGLYFQDGMRRVDYILTYHIKKSSSSRQHTSLLRDNAFTRTLRRGRAQPAPAAREETKAGSPNLCMDHHDDDKCLWREEFESNLVEMGLELERDEEVHVMEPALLLRKAFVCWRFVLSFG</sequence>
<organism evidence="3">
    <name type="scientific">Cyprinus carpio</name>
    <name type="common">Common carp</name>
    <dbReference type="NCBI Taxonomy" id="7962"/>
    <lineage>
        <taxon>Eukaryota</taxon>
        <taxon>Metazoa</taxon>
        <taxon>Chordata</taxon>
        <taxon>Craniata</taxon>
        <taxon>Vertebrata</taxon>
        <taxon>Euteleostomi</taxon>
        <taxon>Actinopterygii</taxon>
        <taxon>Neopterygii</taxon>
        <taxon>Teleostei</taxon>
        <taxon>Ostariophysi</taxon>
        <taxon>Cypriniformes</taxon>
        <taxon>Cyprinidae</taxon>
        <taxon>Cyprininae</taxon>
        <taxon>Cyprinus</taxon>
    </lineage>
</organism>
<dbReference type="GO" id="GO:0046983">
    <property type="term" value="F:protein dimerization activity"/>
    <property type="evidence" value="ECO:0007669"/>
    <property type="project" value="InterPro"/>
</dbReference>
<dbReference type="Proteomes" id="UP001155660">
    <property type="component" value="Chromosome B25"/>
</dbReference>
<dbReference type="Pfam" id="PF16178">
    <property type="entry name" value="Anoct_dimer"/>
    <property type="match status" value="1"/>
</dbReference>
<dbReference type="KEGG" id="ccar:122142493"/>
<dbReference type="GeneID" id="122142493"/>
<proteinExistence type="predicted"/>
<feature type="region of interest" description="Disordered" evidence="1">
    <location>
        <begin position="89"/>
        <end position="108"/>
    </location>
</feature>
<protein>
    <submittedName>
        <fullName evidence="3">Anoctamin-1</fullName>
    </submittedName>
</protein>